<evidence type="ECO:0000256" key="3">
    <source>
        <dbReference type="ARBA" id="ARBA00022989"/>
    </source>
</evidence>
<comment type="similarity">
    <text evidence="5">Belongs to the SAT4 family.</text>
</comment>
<dbReference type="InterPro" id="IPR052337">
    <property type="entry name" value="SAT4-like"/>
</dbReference>
<feature type="domain" description="Rhodopsin" evidence="8">
    <location>
        <begin position="5"/>
        <end position="219"/>
    </location>
</feature>
<dbReference type="PANTHER" id="PTHR33048:SF129">
    <property type="entry name" value="INTEGRAL MEMBRANE PROTEIN-RELATED"/>
    <property type="match status" value="1"/>
</dbReference>
<dbReference type="AlphaFoldDB" id="A0A6A6ETJ0"/>
<proteinExistence type="inferred from homology"/>
<evidence type="ECO:0000256" key="5">
    <source>
        <dbReference type="ARBA" id="ARBA00038359"/>
    </source>
</evidence>
<accession>A0A6A6ETJ0</accession>
<reference evidence="9" key="1">
    <citation type="journal article" date="2020" name="Stud. Mycol.">
        <title>101 Dothideomycetes genomes: a test case for predicting lifestyles and emergence of pathogens.</title>
        <authorList>
            <person name="Haridas S."/>
            <person name="Albert R."/>
            <person name="Binder M."/>
            <person name="Bloem J."/>
            <person name="Labutti K."/>
            <person name="Salamov A."/>
            <person name="Andreopoulos B."/>
            <person name="Baker S."/>
            <person name="Barry K."/>
            <person name="Bills G."/>
            <person name="Bluhm B."/>
            <person name="Cannon C."/>
            <person name="Castanera R."/>
            <person name="Culley D."/>
            <person name="Daum C."/>
            <person name="Ezra D."/>
            <person name="Gonzalez J."/>
            <person name="Henrissat B."/>
            <person name="Kuo A."/>
            <person name="Liang C."/>
            <person name="Lipzen A."/>
            <person name="Lutzoni F."/>
            <person name="Magnuson J."/>
            <person name="Mondo S."/>
            <person name="Nolan M."/>
            <person name="Ohm R."/>
            <person name="Pangilinan J."/>
            <person name="Park H.-J."/>
            <person name="Ramirez L."/>
            <person name="Alfaro M."/>
            <person name="Sun H."/>
            <person name="Tritt A."/>
            <person name="Yoshinaga Y."/>
            <person name="Zwiers L.-H."/>
            <person name="Turgeon B."/>
            <person name="Goodwin S."/>
            <person name="Spatafora J."/>
            <person name="Crous P."/>
            <person name="Grigoriev I."/>
        </authorList>
    </citation>
    <scope>NUCLEOTIDE SEQUENCE</scope>
    <source>
        <strain evidence="9">CBS 207.26</strain>
    </source>
</reference>
<keyword evidence="2 7" id="KW-0812">Transmembrane</keyword>
<sequence>MVLSIAHYSVELVACHYGLGRHIWYVSKEDIKILRVLNVPGSLFWLWSANLTRMSISLMLLRLKETLAWRRALWTLVGVQGFCIISTTVVQFANCIPARAFWEVDVENAKCMPPIAYITYGWTYTIIATISDFVLGSMPFTFLLQIHRPIVEKIVLGFLMTAGLFAGIISIVRCAIAMKTFSVVDVYPRILKTLIYTTLEQYIGIIAACLPLIKQPVHRTLRYFGILPKNPDACDRSPNSFLDAMANASHIAHQLRGIALFSLTGSKAGVPPSTSERSKDGSKISKTDVNSAEMAL</sequence>
<feature type="region of interest" description="Disordered" evidence="6">
    <location>
        <begin position="269"/>
        <end position="296"/>
    </location>
</feature>
<name>A0A6A6ETJ0_9PEZI</name>
<feature type="transmembrane region" description="Helical" evidence="7">
    <location>
        <begin position="190"/>
        <end position="213"/>
    </location>
</feature>
<evidence type="ECO:0000256" key="2">
    <source>
        <dbReference type="ARBA" id="ARBA00022692"/>
    </source>
</evidence>
<evidence type="ECO:0000256" key="1">
    <source>
        <dbReference type="ARBA" id="ARBA00004141"/>
    </source>
</evidence>
<dbReference type="GO" id="GO:0016020">
    <property type="term" value="C:membrane"/>
    <property type="evidence" value="ECO:0007669"/>
    <property type="project" value="UniProtKB-SubCell"/>
</dbReference>
<dbReference type="EMBL" id="ML994614">
    <property type="protein sequence ID" value="KAF2193206.1"/>
    <property type="molecule type" value="Genomic_DNA"/>
</dbReference>
<protein>
    <recommendedName>
        <fullName evidence="8">Rhodopsin domain-containing protein</fullName>
    </recommendedName>
</protein>
<evidence type="ECO:0000313" key="9">
    <source>
        <dbReference type="EMBL" id="KAF2193206.1"/>
    </source>
</evidence>
<organism evidence="9 10">
    <name type="scientific">Zopfia rhizophila CBS 207.26</name>
    <dbReference type="NCBI Taxonomy" id="1314779"/>
    <lineage>
        <taxon>Eukaryota</taxon>
        <taxon>Fungi</taxon>
        <taxon>Dikarya</taxon>
        <taxon>Ascomycota</taxon>
        <taxon>Pezizomycotina</taxon>
        <taxon>Dothideomycetes</taxon>
        <taxon>Dothideomycetes incertae sedis</taxon>
        <taxon>Zopfiaceae</taxon>
        <taxon>Zopfia</taxon>
    </lineage>
</organism>
<keyword evidence="10" id="KW-1185">Reference proteome</keyword>
<dbReference type="InterPro" id="IPR049326">
    <property type="entry name" value="Rhodopsin_dom_fungi"/>
</dbReference>
<dbReference type="OrthoDB" id="3934549at2759"/>
<feature type="compositionally biased region" description="Basic and acidic residues" evidence="6">
    <location>
        <begin position="276"/>
        <end position="286"/>
    </location>
</feature>
<gene>
    <name evidence="9" type="ORF">K469DRAFT_653097</name>
</gene>
<feature type="transmembrane region" description="Helical" evidence="7">
    <location>
        <begin position="156"/>
        <end position="178"/>
    </location>
</feature>
<evidence type="ECO:0000256" key="7">
    <source>
        <dbReference type="SAM" id="Phobius"/>
    </source>
</evidence>
<evidence type="ECO:0000313" key="10">
    <source>
        <dbReference type="Proteomes" id="UP000800200"/>
    </source>
</evidence>
<keyword evidence="4 7" id="KW-0472">Membrane</keyword>
<dbReference type="PANTHER" id="PTHR33048">
    <property type="entry name" value="PTH11-LIKE INTEGRAL MEMBRANE PROTEIN (AFU_ORTHOLOGUE AFUA_5G11245)"/>
    <property type="match status" value="1"/>
</dbReference>
<dbReference type="Proteomes" id="UP000800200">
    <property type="component" value="Unassembled WGS sequence"/>
</dbReference>
<dbReference type="Pfam" id="PF20684">
    <property type="entry name" value="Fung_rhodopsin"/>
    <property type="match status" value="1"/>
</dbReference>
<evidence type="ECO:0000259" key="8">
    <source>
        <dbReference type="Pfam" id="PF20684"/>
    </source>
</evidence>
<keyword evidence="3 7" id="KW-1133">Transmembrane helix</keyword>
<evidence type="ECO:0000256" key="6">
    <source>
        <dbReference type="SAM" id="MobiDB-lite"/>
    </source>
</evidence>
<evidence type="ECO:0000256" key="4">
    <source>
        <dbReference type="ARBA" id="ARBA00023136"/>
    </source>
</evidence>
<comment type="subcellular location">
    <subcellularLocation>
        <location evidence="1">Membrane</location>
        <topology evidence="1">Multi-pass membrane protein</topology>
    </subcellularLocation>
</comment>
<feature type="transmembrane region" description="Helical" evidence="7">
    <location>
        <begin position="122"/>
        <end position="144"/>
    </location>
</feature>
<feature type="transmembrane region" description="Helical" evidence="7">
    <location>
        <begin position="73"/>
        <end position="93"/>
    </location>
</feature>